<evidence type="ECO:0000313" key="1">
    <source>
        <dbReference type="EMBL" id="KAJ0024674.1"/>
    </source>
</evidence>
<reference evidence="2" key="1">
    <citation type="journal article" date="2023" name="G3 (Bethesda)">
        <title>Genome assembly and association tests identify interacting loci associated with vigor, precocity, and sex in interspecific pistachio rootstocks.</title>
        <authorList>
            <person name="Palmer W."/>
            <person name="Jacygrad E."/>
            <person name="Sagayaradj S."/>
            <person name="Cavanaugh K."/>
            <person name="Han R."/>
            <person name="Bertier L."/>
            <person name="Beede B."/>
            <person name="Kafkas S."/>
            <person name="Golino D."/>
            <person name="Preece J."/>
            <person name="Michelmore R."/>
        </authorList>
    </citation>
    <scope>NUCLEOTIDE SEQUENCE [LARGE SCALE GENOMIC DNA]</scope>
</reference>
<accession>A0ACC0XU03</accession>
<name>A0ACC0XU03_9ROSI</name>
<evidence type="ECO:0000313" key="2">
    <source>
        <dbReference type="Proteomes" id="UP001163603"/>
    </source>
</evidence>
<proteinExistence type="predicted"/>
<comment type="caution">
    <text evidence="1">The sequence shown here is derived from an EMBL/GenBank/DDBJ whole genome shotgun (WGS) entry which is preliminary data.</text>
</comment>
<dbReference type="EMBL" id="CM047745">
    <property type="protein sequence ID" value="KAJ0024674.1"/>
    <property type="molecule type" value="Genomic_DNA"/>
</dbReference>
<sequence>MASKVNMFKAVIYPTLWGLFLTFIAMSLEEHNRGHFRQSLVQLYGTVTRMIRDGFIILTIKFLHFFVSKSLQIRLLSILQSVSSIPSLLFWVAFTRSISSMSEDCLCK</sequence>
<protein>
    <submittedName>
        <fullName evidence="1">Uncharacterized protein</fullName>
    </submittedName>
</protein>
<organism evidence="1 2">
    <name type="scientific">Pistacia integerrima</name>
    <dbReference type="NCBI Taxonomy" id="434235"/>
    <lineage>
        <taxon>Eukaryota</taxon>
        <taxon>Viridiplantae</taxon>
        <taxon>Streptophyta</taxon>
        <taxon>Embryophyta</taxon>
        <taxon>Tracheophyta</taxon>
        <taxon>Spermatophyta</taxon>
        <taxon>Magnoliopsida</taxon>
        <taxon>eudicotyledons</taxon>
        <taxon>Gunneridae</taxon>
        <taxon>Pentapetalae</taxon>
        <taxon>rosids</taxon>
        <taxon>malvids</taxon>
        <taxon>Sapindales</taxon>
        <taxon>Anacardiaceae</taxon>
        <taxon>Pistacia</taxon>
    </lineage>
</organism>
<keyword evidence="2" id="KW-1185">Reference proteome</keyword>
<dbReference type="Proteomes" id="UP001163603">
    <property type="component" value="Chromosome 10"/>
</dbReference>
<gene>
    <name evidence="1" type="ORF">Pint_08496</name>
</gene>